<evidence type="ECO:0000259" key="4">
    <source>
        <dbReference type="PROSITE" id="PS50105"/>
    </source>
</evidence>
<evidence type="ECO:0000313" key="6">
    <source>
        <dbReference type="WBParaSite" id="SRDH1_91400.1"/>
    </source>
</evidence>
<keyword evidence="2" id="KW-0040">ANK repeat</keyword>
<dbReference type="InterPro" id="IPR013761">
    <property type="entry name" value="SAM/pointed_sf"/>
</dbReference>
<sequence>MKSMYMNMNSYKTRKDIATQTDSASEYSSETDGSDESEINNYSGFDSNLISSKLSTNSSQAIESTIIELTDVNNNNKVTASSHNLPGCDINATSFTTDTTGQLIQHQQVQKSDIIVKSNSQQVYFNSSVDTHNSINNNNNTSTINHSNLTDCDKRNSSASLDSGRDSTYATGSEGSSGVQYPQQYSSDDGYILSPTLPYCYNSQISRNNIISTRKINHNSNSCTSFDHNSSLPVATILPFYNHHNSTIYNVSNCCVNNNSSNASSSHSRNSSCHQFKQYHQQQFNKDDTLTSPTHKYNNNSSIDNKIVNSMLQCTEPCEYYHIPSYQSARNCCSTTNLIKPSTSPSSPTQQQQSCLASYSPCQEKHFTDFDVSRLKIPANMYHQSQFLSNIPTQPINSNQCQQQSHQSVRSALINPDDEALFAWLRSVGLSRLSGCLSKSGFDLWTLCHTTPEELNACGITNPFDRQILRNQLATLQLSDPFTEKQLPASVHEWLIQLHLQQYWPKFNDQGLITFEQIIRITWDDLEEIGVSKLGHQKKLLTAISKLNRLVLSSKINCTTTGYNLNPSMNYNKSIYPLQKDINYVQSSTSSFVQNDNGSSSSPLVNCDYVTKLSQHQPNYYNVDRTSEIKKKEYRQQSLKVSEIGVQVEGSLTKSHTSPSSPCSSSSNSTTSDLSSNDSRYSLPPPVDFQDSPPKSSSSCFPTISLIHNSEHSGSNLQQSNSSCIINGQLRSNLSSCTTIANNNVQSSHSLCNIHNPINVDNTLLNTNSTSIHFSSSEYQKEEQLNKVEQSNIFRRRSSNPTLYSLKPNDPVQNTNDLSKWSSGLLTTPQLRLPINVNSSSDPDLEAMHNIQIMLDQISERLILTNK</sequence>
<feature type="compositionally biased region" description="Polar residues" evidence="3">
    <location>
        <begin position="18"/>
        <end position="31"/>
    </location>
</feature>
<dbReference type="InterPro" id="IPR033635">
    <property type="entry name" value="ANKS1/Caskin"/>
</dbReference>
<protein>
    <recommendedName>
        <fullName evidence="4">SAM domain-containing protein</fullName>
    </recommendedName>
</protein>
<dbReference type="InterPro" id="IPR001660">
    <property type="entry name" value="SAM"/>
</dbReference>
<feature type="domain" description="SAM" evidence="4">
    <location>
        <begin position="490"/>
        <end position="550"/>
    </location>
</feature>
<keyword evidence="1" id="KW-0677">Repeat</keyword>
<dbReference type="SMART" id="SM00454">
    <property type="entry name" value="SAM"/>
    <property type="match status" value="2"/>
</dbReference>
<reference evidence="5" key="1">
    <citation type="submission" date="2022-06" db="EMBL/GenBank/DDBJ databases">
        <authorList>
            <person name="Berger JAMES D."/>
            <person name="Berger JAMES D."/>
        </authorList>
    </citation>
    <scope>NUCLEOTIDE SEQUENCE [LARGE SCALE GENOMIC DNA]</scope>
</reference>
<evidence type="ECO:0000256" key="3">
    <source>
        <dbReference type="SAM" id="MobiDB-lite"/>
    </source>
</evidence>
<name>A0AA85GBS8_9TREM</name>
<feature type="region of interest" description="Disordered" evidence="3">
    <location>
        <begin position="136"/>
        <end position="183"/>
    </location>
</feature>
<feature type="compositionally biased region" description="Polar residues" evidence="3">
    <location>
        <begin position="157"/>
        <end position="183"/>
    </location>
</feature>
<dbReference type="Gene3D" id="1.10.150.50">
    <property type="entry name" value="Transcription Factor, Ets-1"/>
    <property type="match status" value="2"/>
</dbReference>
<dbReference type="Pfam" id="PF00536">
    <property type="entry name" value="SAM_1"/>
    <property type="match status" value="1"/>
</dbReference>
<evidence type="ECO:0000313" key="5">
    <source>
        <dbReference type="Proteomes" id="UP000050792"/>
    </source>
</evidence>
<dbReference type="PANTHER" id="PTHR24174">
    <property type="entry name" value="ANKYRIN REPEAT AND STERILE ALPHA MOTIF DOMAIN-CONTAINING PROTEIN 1"/>
    <property type="match status" value="1"/>
</dbReference>
<dbReference type="WBParaSite" id="SRDH1_91400.1">
    <property type="protein sequence ID" value="SRDH1_91400.1"/>
    <property type="gene ID" value="SRDH1_91400"/>
</dbReference>
<evidence type="ECO:0000256" key="2">
    <source>
        <dbReference type="ARBA" id="ARBA00023043"/>
    </source>
</evidence>
<reference evidence="6" key="2">
    <citation type="submission" date="2023-11" db="UniProtKB">
        <authorList>
            <consortium name="WormBaseParasite"/>
        </authorList>
    </citation>
    <scope>IDENTIFICATION</scope>
</reference>
<dbReference type="InterPro" id="IPR035497">
    <property type="entry name" value="Caskin1/2_SAM_1"/>
</dbReference>
<keyword evidence="5" id="KW-1185">Reference proteome</keyword>
<dbReference type="CDD" id="cd09497">
    <property type="entry name" value="SAM_caskin1_2_repeat1"/>
    <property type="match status" value="1"/>
</dbReference>
<dbReference type="SUPFAM" id="SSF47769">
    <property type="entry name" value="SAM/Pointed domain"/>
    <property type="match status" value="2"/>
</dbReference>
<feature type="compositionally biased region" description="Low complexity" evidence="3">
    <location>
        <begin position="136"/>
        <end position="148"/>
    </location>
</feature>
<feature type="compositionally biased region" description="Low complexity" evidence="3">
    <location>
        <begin position="655"/>
        <end position="679"/>
    </location>
</feature>
<feature type="region of interest" description="Disordered" evidence="3">
    <location>
        <begin position="650"/>
        <end position="696"/>
    </location>
</feature>
<accession>A0AA85GBS8</accession>
<dbReference type="PROSITE" id="PS50105">
    <property type="entry name" value="SAM_DOMAIN"/>
    <property type="match status" value="1"/>
</dbReference>
<organism evidence="5 6">
    <name type="scientific">Schistosoma rodhaini</name>
    <dbReference type="NCBI Taxonomy" id="6188"/>
    <lineage>
        <taxon>Eukaryota</taxon>
        <taxon>Metazoa</taxon>
        <taxon>Spiralia</taxon>
        <taxon>Lophotrochozoa</taxon>
        <taxon>Platyhelminthes</taxon>
        <taxon>Trematoda</taxon>
        <taxon>Digenea</taxon>
        <taxon>Strigeidida</taxon>
        <taxon>Schistosomatoidea</taxon>
        <taxon>Schistosomatidae</taxon>
        <taxon>Schistosoma</taxon>
    </lineage>
</organism>
<dbReference type="PANTHER" id="PTHR24174:SF16">
    <property type="entry name" value="CASKIN-2"/>
    <property type="match status" value="1"/>
</dbReference>
<dbReference type="AlphaFoldDB" id="A0AA85GBS8"/>
<evidence type="ECO:0000256" key="1">
    <source>
        <dbReference type="ARBA" id="ARBA00022737"/>
    </source>
</evidence>
<proteinExistence type="predicted"/>
<dbReference type="Proteomes" id="UP000050792">
    <property type="component" value="Unassembled WGS sequence"/>
</dbReference>
<feature type="region of interest" description="Disordered" evidence="3">
    <location>
        <begin position="16"/>
        <end position="40"/>
    </location>
</feature>